<keyword evidence="2" id="KW-0805">Transcription regulation</keyword>
<keyword evidence="7" id="KW-1185">Reference proteome</keyword>
<evidence type="ECO:0000256" key="3">
    <source>
        <dbReference type="ARBA" id="ARBA00023125"/>
    </source>
</evidence>
<evidence type="ECO:0000313" key="6">
    <source>
        <dbReference type="EMBL" id="KAJ7958538.1"/>
    </source>
</evidence>
<keyword evidence="3" id="KW-0238">DNA-binding</keyword>
<accession>A0AAD7LIE6</accession>
<comment type="caution">
    <text evidence="6">The sequence shown here is derived from an EMBL/GenBank/DDBJ whole genome shotgun (WGS) entry which is preliminary data.</text>
</comment>
<dbReference type="InterPro" id="IPR003340">
    <property type="entry name" value="B3_DNA-bd"/>
</dbReference>
<sequence length="180" mass="20959">MELAEETKSSNFEFRSSDEERLALALRLHRSGINQRRDDLHNAAAKGHGNIPEGQFQTVRLLFEKRLSRTDVEHRLQFPTSVQQVHLPPVVEGFSHVDFRVKYGDEQKDYIFRCNIRKGIHDVYTKPAITKGWPQVAGDKDFRVGDKLSFYKVEGGDSEYFKFEVRRKMVLFGKEVWSLV</sequence>
<dbReference type="InterPro" id="IPR015300">
    <property type="entry name" value="DNA-bd_pseudobarrel_sf"/>
</dbReference>
<reference evidence="6" key="1">
    <citation type="journal article" date="2023" name="Science">
        <title>Elucidation of the pathway for biosynthesis of saponin adjuvants from the soapbark tree.</title>
        <authorList>
            <person name="Reed J."/>
            <person name="Orme A."/>
            <person name="El-Demerdash A."/>
            <person name="Owen C."/>
            <person name="Martin L.B.B."/>
            <person name="Misra R.C."/>
            <person name="Kikuchi S."/>
            <person name="Rejzek M."/>
            <person name="Martin A.C."/>
            <person name="Harkess A."/>
            <person name="Leebens-Mack J."/>
            <person name="Louveau T."/>
            <person name="Stephenson M.J."/>
            <person name="Osbourn A."/>
        </authorList>
    </citation>
    <scope>NUCLEOTIDE SEQUENCE</scope>
    <source>
        <strain evidence="6">S10</strain>
    </source>
</reference>
<dbReference type="SUPFAM" id="SSF101936">
    <property type="entry name" value="DNA-binding pseudobarrel domain"/>
    <property type="match status" value="1"/>
</dbReference>
<evidence type="ECO:0000256" key="4">
    <source>
        <dbReference type="ARBA" id="ARBA00023163"/>
    </source>
</evidence>
<evidence type="ECO:0000256" key="1">
    <source>
        <dbReference type="ARBA" id="ARBA00004123"/>
    </source>
</evidence>
<evidence type="ECO:0000256" key="5">
    <source>
        <dbReference type="ARBA" id="ARBA00023242"/>
    </source>
</evidence>
<protein>
    <submittedName>
        <fullName evidence="6">B3 domain-containing protein</fullName>
    </submittedName>
</protein>
<dbReference type="GO" id="GO:0003677">
    <property type="term" value="F:DNA binding"/>
    <property type="evidence" value="ECO:0007669"/>
    <property type="project" value="UniProtKB-KW"/>
</dbReference>
<gene>
    <name evidence="6" type="ORF">O6P43_019250</name>
</gene>
<keyword evidence="4" id="KW-0804">Transcription</keyword>
<proteinExistence type="predicted"/>
<dbReference type="GO" id="GO:0005634">
    <property type="term" value="C:nucleus"/>
    <property type="evidence" value="ECO:0007669"/>
    <property type="project" value="UniProtKB-SubCell"/>
</dbReference>
<dbReference type="Proteomes" id="UP001163823">
    <property type="component" value="Chromosome 8"/>
</dbReference>
<dbReference type="Gene3D" id="2.40.330.10">
    <property type="entry name" value="DNA-binding pseudobarrel domain"/>
    <property type="match status" value="1"/>
</dbReference>
<dbReference type="KEGG" id="qsa:O6P43_019250"/>
<comment type="subcellular location">
    <subcellularLocation>
        <location evidence="1">Nucleus</location>
    </subcellularLocation>
</comment>
<dbReference type="CDD" id="cd10017">
    <property type="entry name" value="B3_DNA"/>
    <property type="match status" value="1"/>
</dbReference>
<dbReference type="AlphaFoldDB" id="A0AAD7LIE6"/>
<keyword evidence="5" id="KW-0539">Nucleus</keyword>
<evidence type="ECO:0000313" key="7">
    <source>
        <dbReference type="Proteomes" id="UP001163823"/>
    </source>
</evidence>
<evidence type="ECO:0000256" key="2">
    <source>
        <dbReference type="ARBA" id="ARBA00023015"/>
    </source>
</evidence>
<dbReference type="EMBL" id="JARAOO010000008">
    <property type="protein sequence ID" value="KAJ7958538.1"/>
    <property type="molecule type" value="Genomic_DNA"/>
</dbReference>
<organism evidence="6 7">
    <name type="scientific">Quillaja saponaria</name>
    <name type="common">Soap bark tree</name>
    <dbReference type="NCBI Taxonomy" id="32244"/>
    <lineage>
        <taxon>Eukaryota</taxon>
        <taxon>Viridiplantae</taxon>
        <taxon>Streptophyta</taxon>
        <taxon>Embryophyta</taxon>
        <taxon>Tracheophyta</taxon>
        <taxon>Spermatophyta</taxon>
        <taxon>Magnoliopsida</taxon>
        <taxon>eudicotyledons</taxon>
        <taxon>Gunneridae</taxon>
        <taxon>Pentapetalae</taxon>
        <taxon>rosids</taxon>
        <taxon>fabids</taxon>
        <taxon>Fabales</taxon>
        <taxon>Quillajaceae</taxon>
        <taxon>Quillaja</taxon>
    </lineage>
</organism>
<name>A0AAD7LIE6_QUISA</name>